<evidence type="ECO:0000256" key="1">
    <source>
        <dbReference type="SAM" id="MobiDB-lite"/>
    </source>
</evidence>
<proteinExistence type="predicted"/>
<protein>
    <submittedName>
        <fullName evidence="2">Uncharacterized protein</fullName>
    </submittedName>
</protein>
<name>A0A6J4V359_9BACT</name>
<evidence type="ECO:0000313" key="2">
    <source>
        <dbReference type="EMBL" id="CAA9567687.1"/>
    </source>
</evidence>
<sequence length="154" mass="17226">GHRSLTQAGGDHPMSRGPVRSRSITRHHPRGSHDDDLDQARGAAPRRGRRRTRPLGRALRMAWRGMAPLRDPLPRARPVRAGLSRRQPGGHGVLQFGPHPHRSDPARHGGPDHGRAPRRRPRPDLVRSHHVRSPDRLRPEISGYVQGHAPEPDL</sequence>
<feature type="compositionally biased region" description="Basic and acidic residues" evidence="1">
    <location>
        <begin position="122"/>
        <end position="139"/>
    </location>
</feature>
<accession>A0A6J4V359</accession>
<feature type="non-terminal residue" evidence="2">
    <location>
        <position position="1"/>
    </location>
</feature>
<feature type="region of interest" description="Disordered" evidence="1">
    <location>
        <begin position="1"/>
        <end position="154"/>
    </location>
</feature>
<dbReference type="AlphaFoldDB" id="A0A6J4V359"/>
<feature type="compositionally biased region" description="Basic residues" evidence="1">
    <location>
        <begin position="44"/>
        <end position="54"/>
    </location>
</feature>
<feature type="non-terminal residue" evidence="2">
    <location>
        <position position="154"/>
    </location>
</feature>
<organism evidence="2">
    <name type="scientific">uncultured Thermomicrobiales bacterium</name>
    <dbReference type="NCBI Taxonomy" id="1645740"/>
    <lineage>
        <taxon>Bacteria</taxon>
        <taxon>Pseudomonadati</taxon>
        <taxon>Thermomicrobiota</taxon>
        <taxon>Thermomicrobia</taxon>
        <taxon>Thermomicrobiales</taxon>
        <taxon>environmental samples</taxon>
    </lineage>
</organism>
<gene>
    <name evidence="2" type="ORF">AVDCRST_MAG70-2188</name>
</gene>
<reference evidence="2" key="1">
    <citation type="submission" date="2020-02" db="EMBL/GenBank/DDBJ databases">
        <authorList>
            <person name="Meier V. D."/>
        </authorList>
    </citation>
    <scope>NUCLEOTIDE SEQUENCE</scope>
    <source>
        <strain evidence="2">AVDCRST_MAG70</strain>
    </source>
</reference>
<feature type="compositionally biased region" description="Basic and acidic residues" evidence="1">
    <location>
        <begin position="101"/>
        <end position="115"/>
    </location>
</feature>
<dbReference type="EMBL" id="CADCWH010000353">
    <property type="protein sequence ID" value="CAA9567687.1"/>
    <property type="molecule type" value="Genomic_DNA"/>
</dbReference>